<name>A0AAV6W1I4_9LAMI</name>
<dbReference type="PANTHER" id="PTHR35486:SF1">
    <property type="entry name" value="OS02G0689500 PROTEIN"/>
    <property type="match status" value="1"/>
</dbReference>
<reference evidence="2" key="1">
    <citation type="submission" date="2019-10" db="EMBL/GenBank/DDBJ databases">
        <authorList>
            <person name="Zhang R."/>
            <person name="Pan Y."/>
            <person name="Wang J."/>
            <person name="Ma R."/>
            <person name="Yu S."/>
        </authorList>
    </citation>
    <scope>NUCLEOTIDE SEQUENCE</scope>
    <source>
        <strain evidence="2">LA-IB0</strain>
        <tissue evidence="2">Leaf</tissue>
    </source>
</reference>
<dbReference type="PANTHER" id="PTHR35486">
    <property type="entry name" value="EXPRESSED PROTEIN"/>
    <property type="match status" value="1"/>
</dbReference>
<feature type="compositionally biased region" description="Polar residues" evidence="1">
    <location>
        <begin position="86"/>
        <end position="109"/>
    </location>
</feature>
<feature type="region of interest" description="Disordered" evidence="1">
    <location>
        <begin position="1"/>
        <end position="67"/>
    </location>
</feature>
<feature type="compositionally biased region" description="Basic and acidic residues" evidence="1">
    <location>
        <begin position="138"/>
        <end position="156"/>
    </location>
</feature>
<dbReference type="EMBL" id="WHWC01000019">
    <property type="protein sequence ID" value="KAG8363486.1"/>
    <property type="molecule type" value="Genomic_DNA"/>
</dbReference>
<evidence type="ECO:0000256" key="1">
    <source>
        <dbReference type="SAM" id="MobiDB-lite"/>
    </source>
</evidence>
<accession>A0AAV6W1I4</accession>
<dbReference type="AlphaFoldDB" id="A0AAV6W1I4"/>
<evidence type="ECO:0000313" key="3">
    <source>
        <dbReference type="Proteomes" id="UP000826271"/>
    </source>
</evidence>
<dbReference type="Proteomes" id="UP000826271">
    <property type="component" value="Unassembled WGS sequence"/>
</dbReference>
<organism evidence="2 3">
    <name type="scientific">Buddleja alternifolia</name>
    <dbReference type="NCBI Taxonomy" id="168488"/>
    <lineage>
        <taxon>Eukaryota</taxon>
        <taxon>Viridiplantae</taxon>
        <taxon>Streptophyta</taxon>
        <taxon>Embryophyta</taxon>
        <taxon>Tracheophyta</taxon>
        <taxon>Spermatophyta</taxon>
        <taxon>Magnoliopsida</taxon>
        <taxon>eudicotyledons</taxon>
        <taxon>Gunneridae</taxon>
        <taxon>Pentapetalae</taxon>
        <taxon>asterids</taxon>
        <taxon>lamiids</taxon>
        <taxon>Lamiales</taxon>
        <taxon>Scrophulariaceae</taxon>
        <taxon>Buddlejeae</taxon>
        <taxon>Buddleja</taxon>
    </lineage>
</organism>
<feature type="region of interest" description="Disordered" evidence="1">
    <location>
        <begin position="83"/>
        <end position="185"/>
    </location>
</feature>
<gene>
    <name evidence="2" type="ORF">BUALT_Bualt19G0027400</name>
</gene>
<sequence>MVKSQQDRRKSDTQLPPPLLFPRSVSPYISRRKSDTAATWQPQGHHHRRFFSTPQVGPTAEIEKKKKSNKFSSLFLGLFRSKSAKPESNSGPISGTAVSVDSCSASPSWFPNLISGRRKKNTRTFSIGEQRQTRRNRDRGMSPARHDGEDAEHSHGESSGYSSETPRRTPANMRRGGGRAAGHSKNVSGMVFCLSPLVRPSPNLHRNQKCMPPDTAVAGESRPHLSQAPSFCKNRSRKLADFGRYYYNPNH</sequence>
<keyword evidence="3" id="KW-1185">Reference proteome</keyword>
<comment type="caution">
    <text evidence="2">The sequence shown here is derived from an EMBL/GenBank/DDBJ whole genome shotgun (WGS) entry which is preliminary data.</text>
</comment>
<evidence type="ECO:0000313" key="2">
    <source>
        <dbReference type="EMBL" id="KAG8363486.1"/>
    </source>
</evidence>
<feature type="compositionally biased region" description="Basic and acidic residues" evidence="1">
    <location>
        <begin position="1"/>
        <end position="12"/>
    </location>
</feature>
<protein>
    <submittedName>
        <fullName evidence="2">Uncharacterized protein</fullName>
    </submittedName>
</protein>
<proteinExistence type="predicted"/>